<evidence type="ECO:0000313" key="3">
    <source>
        <dbReference type="Proteomes" id="UP000615760"/>
    </source>
</evidence>
<evidence type="ECO:0000313" key="2">
    <source>
        <dbReference type="EMBL" id="GGB75583.1"/>
    </source>
</evidence>
<keyword evidence="3" id="KW-1185">Reference proteome</keyword>
<comment type="caution">
    <text evidence="2">The sequence shown here is derived from an EMBL/GenBank/DDBJ whole genome shotgun (WGS) entry which is preliminary data.</text>
</comment>
<gene>
    <name evidence="2" type="ORF">GCM10007424_14410</name>
</gene>
<organism evidence="2 3">
    <name type="scientific">Flavobacterium suaedae</name>
    <dbReference type="NCBI Taxonomy" id="1767027"/>
    <lineage>
        <taxon>Bacteria</taxon>
        <taxon>Pseudomonadati</taxon>
        <taxon>Bacteroidota</taxon>
        <taxon>Flavobacteriia</taxon>
        <taxon>Flavobacteriales</taxon>
        <taxon>Flavobacteriaceae</taxon>
        <taxon>Flavobacterium</taxon>
    </lineage>
</organism>
<protein>
    <submittedName>
        <fullName evidence="2">Uncharacterized protein</fullName>
    </submittedName>
</protein>
<keyword evidence="1" id="KW-0472">Membrane</keyword>
<keyword evidence="1" id="KW-1133">Transmembrane helix</keyword>
<proteinExistence type="predicted"/>
<accession>A0ABQ1JVH4</accession>
<sequence>MNYIPEIIIAALLVTGILIYYLNGHAYKKQKVRFLAKYRRARIKSLHFQDALSAYILRNNAKNEVFVEGLTYGEFLKQLQKHHSLYLSEKRYKKLRRSPLIIGKDIKAIEKQEARLSETEKKIATIKEQKSSA</sequence>
<dbReference type="Proteomes" id="UP000615760">
    <property type="component" value="Unassembled WGS sequence"/>
</dbReference>
<feature type="transmembrane region" description="Helical" evidence="1">
    <location>
        <begin position="6"/>
        <end position="23"/>
    </location>
</feature>
<dbReference type="RefSeq" id="WP_188620581.1">
    <property type="nucleotide sequence ID" value="NZ_BMJE01000003.1"/>
</dbReference>
<keyword evidence="1" id="KW-0812">Transmembrane</keyword>
<evidence type="ECO:0000256" key="1">
    <source>
        <dbReference type="SAM" id="Phobius"/>
    </source>
</evidence>
<dbReference type="EMBL" id="BMJE01000003">
    <property type="protein sequence ID" value="GGB75583.1"/>
    <property type="molecule type" value="Genomic_DNA"/>
</dbReference>
<reference evidence="3" key="1">
    <citation type="journal article" date="2019" name="Int. J. Syst. Evol. Microbiol.">
        <title>The Global Catalogue of Microorganisms (GCM) 10K type strain sequencing project: providing services to taxonomists for standard genome sequencing and annotation.</title>
        <authorList>
            <consortium name="The Broad Institute Genomics Platform"/>
            <consortium name="The Broad Institute Genome Sequencing Center for Infectious Disease"/>
            <person name="Wu L."/>
            <person name="Ma J."/>
        </authorList>
    </citation>
    <scope>NUCLEOTIDE SEQUENCE [LARGE SCALE GENOMIC DNA]</scope>
    <source>
        <strain evidence="3">CGMCC 1.15461</strain>
    </source>
</reference>
<name>A0ABQ1JVH4_9FLAO</name>